<dbReference type="RefSeq" id="WP_016190090.1">
    <property type="nucleotide sequence ID" value="NZ_CP089932.1"/>
</dbReference>
<dbReference type="InterPro" id="IPR006852">
    <property type="entry name" value="TOD1_MUCI70"/>
</dbReference>
<keyword evidence="3" id="KW-1185">Reference proteome</keyword>
<dbReference type="EMBL" id="JXNU01000003">
    <property type="protein sequence ID" value="KKF35305.1"/>
    <property type="molecule type" value="Genomic_DNA"/>
</dbReference>
<sequence length="319" mass="36940">MLNISESTCLYTGIFGGYEKLNELEGPVKKSKIKKICFTDDETLTSETWEIRLIKPAFPLDSVRSQRMVKVNAHKFLPEFRSSIYIDNTVMLTIDPLVLVDGFCKVNNISIPVHSYRDSVYQEFFEVADNGLDDSARIFEQLNHYQLIDADSLDRKPYWAGIIIRNHMNKDVISLMEEWYRNILRYSRRDQLSLVYSEITTGVGINKIVIDNLFSDFHRWPVVNKRDSAKRLWSPSLSGAMPVFEKIKKMKSIESVIDGKLSDLNLMNKDISEKYKPTRVPDGFDPQLYLAINTDVAEAGVDPKEHYLSHGWSEGRRWR</sequence>
<dbReference type="AlphaFoldDB" id="A0A0M2K7D4"/>
<name>A0A0M2K7D4_9GAMM</name>
<accession>A0A0M2K7D4</accession>
<comment type="caution">
    <text evidence="2">The sequence shown here is derived from an EMBL/GenBank/DDBJ whole genome shotgun (WGS) entry which is preliminary data.</text>
</comment>
<dbReference type="PANTHER" id="PTHR12956:SF17">
    <property type="entry name" value="OS01G0749100 PROTEIN"/>
    <property type="match status" value="1"/>
</dbReference>
<dbReference type="Pfam" id="PF04765">
    <property type="entry name" value="TOD1_MUCI70"/>
    <property type="match status" value="1"/>
</dbReference>
<dbReference type="PATRIC" id="fig|65700.7.peg.1919"/>
<gene>
    <name evidence="2" type="ORF">SY86_07530</name>
</gene>
<organism evidence="2 3">
    <name type="scientific">Erwinia tracheiphila</name>
    <dbReference type="NCBI Taxonomy" id="65700"/>
    <lineage>
        <taxon>Bacteria</taxon>
        <taxon>Pseudomonadati</taxon>
        <taxon>Pseudomonadota</taxon>
        <taxon>Gammaproteobacteria</taxon>
        <taxon>Enterobacterales</taxon>
        <taxon>Erwiniaceae</taxon>
        <taxon>Erwinia</taxon>
    </lineage>
</organism>
<dbReference type="Proteomes" id="UP000033924">
    <property type="component" value="Unassembled WGS sequence"/>
</dbReference>
<protein>
    <recommendedName>
        <fullName evidence="1">TOD1/MUCI70 glycosyltransferase-like domain-containing protein</fullName>
    </recommendedName>
</protein>
<feature type="domain" description="TOD1/MUCI70 glycosyltransferase-like" evidence="1">
    <location>
        <begin position="44"/>
        <end position="222"/>
    </location>
</feature>
<evidence type="ECO:0000259" key="1">
    <source>
        <dbReference type="Pfam" id="PF04765"/>
    </source>
</evidence>
<proteinExistence type="predicted"/>
<evidence type="ECO:0000313" key="3">
    <source>
        <dbReference type="Proteomes" id="UP000033924"/>
    </source>
</evidence>
<dbReference type="PANTHER" id="PTHR12956">
    <property type="entry name" value="ALKALINE CERAMIDASE-RELATED"/>
    <property type="match status" value="1"/>
</dbReference>
<reference evidence="2 3" key="1">
    <citation type="submission" date="2015-01" db="EMBL/GenBank/DDBJ databases">
        <title>Erwinia tracheiphila.</title>
        <authorList>
            <person name="Shapiro L.R."/>
        </authorList>
    </citation>
    <scope>NUCLEOTIDE SEQUENCE [LARGE SCALE GENOMIC DNA]</scope>
    <source>
        <strain evidence="2 3">BuffGH</strain>
    </source>
</reference>
<evidence type="ECO:0000313" key="2">
    <source>
        <dbReference type="EMBL" id="KKF35305.1"/>
    </source>
</evidence>
<dbReference type="STRING" id="65700.SY86_07530"/>
<dbReference type="InterPro" id="IPR048354">
    <property type="entry name" value="TOD1_MUCI70_glycTrfase_dom"/>
</dbReference>